<evidence type="ECO:0000313" key="1">
    <source>
        <dbReference type="EMBL" id="KAJ2812483.1"/>
    </source>
</evidence>
<name>A0ACC1LNW2_9FUNG</name>
<dbReference type="EMBL" id="JANBUP010000213">
    <property type="protein sequence ID" value="KAJ2812483.1"/>
    <property type="molecule type" value="Genomic_DNA"/>
</dbReference>
<evidence type="ECO:0000313" key="2">
    <source>
        <dbReference type="Proteomes" id="UP001140096"/>
    </source>
</evidence>
<keyword evidence="2" id="KW-1185">Reference proteome</keyword>
<protein>
    <submittedName>
        <fullName evidence="1">Uncharacterized protein</fullName>
    </submittedName>
</protein>
<dbReference type="Proteomes" id="UP001140096">
    <property type="component" value="Unassembled WGS sequence"/>
</dbReference>
<comment type="caution">
    <text evidence="1">The sequence shown here is derived from an EMBL/GenBank/DDBJ whole genome shotgun (WGS) entry which is preliminary data.</text>
</comment>
<reference evidence="1" key="1">
    <citation type="submission" date="2022-07" db="EMBL/GenBank/DDBJ databases">
        <title>Phylogenomic reconstructions and comparative analyses of Kickxellomycotina fungi.</title>
        <authorList>
            <person name="Reynolds N.K."/>
            <person name="Stajich J.E."/>
            <person name="Barry K."/>
            <person name="Grigoriev I.V."/>
            <person name="Crous P."/>
            <person name="Smith M.E."/>
        </authorList>
    </citation>
    <scope>NUCLEOTIDE SEQUENCE</scope>
    <source>
        <strain evidence="1">CBS 102833</strain>
    </source>
</reference>
<organism evidence="1 2">
    <name type="scientific">Coemansia furcata</name>
    <dbReference type="NCBI Taxonomy" id="417177"/>
    <lineage>
        <taxon>Eukaryota</taxon>
        <taxon>Fungi</taxon>
        <taxon>Fungi incertae sedis</taxon>
        <taxon>Zoopagomycota</taxon>
        <taxon>Kickxellomycotina</taxon>
        <taxon>Kickxellomycetes</taxon>
        <taxon>Kickxellales</taxon>
        <taxon>Kickxellaceae</taxon>
        <taxon>Coemansia</taxon>
    </lineage>
</organism>
<sequence length="1298" mass="134651">MSTHLSPAAQFAAAAEAEARALLLAESVSAAVTISEDDVAPADEDVPVPFLAICPAAPPGYVAPEFPPVSEAMEEEVEGHPKATICVCPPAPPAYVRPGFPGDAVSDDVVDATASDENVARQVSAAAMFENAAAVDSAVGSDDDGSSDAAVASVEVRRSKVVDLNDQELFPALGGSTAKAPIAWGSKALPRATGALQQGKQQQRATEVVDLLMMQEAVGAAVLKIMERTGARIDVSHNAVLATSTYVISGAVDAVGRAKREVVAKLSPRVTQVVAVPAEARAAVVGVRGRGLQAIQAKTGAVLAVGAESFDAGDSFATVDVSVSGDALGVAAAVAMVEAAADKRTTRRVAFEAVARDAHALLVGKGGAGLRALQDAHSGVTLRIPGPLDAGAVGVAGERPAVQAACAHIREMSNALMGASQVVSVAVAKRQHRFVVGERGSGLRDIALATGCSVSVPPPRAASEQISVRGAPADVGQAVQMVLERAASLAVDTFDPAQAAGAYGRPLLYAQRALRYFHDRARLRRIESEHGAVLRVAAPAAVAAATDPAQLVIEITAPTPAAVAGARAGLAALFAAFPPHHFNGMDVEPHQAAALAESVGRLQAQRSVYALLAPEGGVLVVYEGFNPDVDRIADAAERERKTRDLLRLTLEEFRATLAAADPPVALVAQVPVAQQPAMAAAQEPLLRAAGAAEGASRVVLRFGSVATAQAEPLNSRVTPRKDDALAPESVEVRGPADAAARVVAEIERRVAQAAAALALRSFRADVAVPQGLVARVVGRGGETLKKLRAGRDVNIDVADASVRITGTRSDVDAVSAEISALVERLADECAETIVVAAELHRALIGSGGKFVRRLGDKYHVRIQFPKADSAEEAEPLGADQIRIRGGRAGVESAKAELLELAAYEIEHGHTVKFSVPADCLPHVVGRAGSRISEIKDASDTRIDLGESTGGQAVDVTIVGTRAGVAQARAAIEAVVAEQQAQADDVVVVAHCHHRFLIGAAGARVRELVTQAGGDPDAATGAGSCRVQFPRAGSADADSVRLKGDRVVVAAVRARIEELVAERERQVTVAVNIPATQHAFVIGRGGAHLKQLQDAHSVEINFPRRGGSDADVRITGLPDNCAAASAALLALVRDEAKVVVALAQHQRLGGRTSALWRRVRADFGVQVDAAHVDRAPPKPAFDENAADDVVFLPLALDGLTAEWILRGEASKLPAALEAVNKALAESVESVDARVRVDPRSHRHIIGKQGAMIAKIRDATTCDVAVPARGSESPWVSVTGPRNEVERAIDMINDAIEERA</sequence>
<proteinExistence type="predicted"/>
<accession>A0ACC1LNW2</accession>
<gene>
    <name evidence="1" type="ORF">H4S07_001367</name>
</gene>